<comment type="similarity">
    <text evidence="2">Belongs to the patched family.</text>
</comment>
<feature type="transmembrane region" description="Helical" evidence="7">
    <location>
        <begin position="807"/>
        <end position="831"/>
    </location>
</feature>
<feature type="transmembrane region" description="Helical" evidence="7">
    <location>
        <begin position="781"/>
        <end position="801"/>
    </location>
</feature>
<feature type="transmembrane region" description="Helical" evidence="7">
    <location>
        <begin position="20"/>
        <end position="40"/>
    </location>
</feature>
<proteinExistence type="inferred from homology"/>
<organism evidence="9 10">
    <name type="scientific">Toxocara canis</name>
    <name type="common">Canine roundworm</name>
    <dbReference type="NCBI Taxonomy" id="6265"/>
    <lineage>
        <taxon>Eukaryota</taxon>
        <taxon>Metazoa</taxon>
        <taxon>Ecdysozoa</taxon>
        <taxon>Nematoda</taxon>
        <taxon>Chromadorea</taxon>
        <taxon>Rhabditida</taxon>
        <taxon>Spirurina</taxon>
        <taxon>Ascaridomorpha</taxon>
        <taxon>Ascaridoidea</taxon>
        <taxon>Toxocaridae</taxon>
        <taxon>Toxocara</taxon>
    </lineage>
</organism>
<feature type="transmembrane region" description="Helical" evidence="7">
    <location>
        <begin position="673"/>
        <end position="692"/>
    </location>
</feature>
<gene>
    <name evidence="9" type="primary">Ptchd3</name>
    <name evidence="9" type="ORF">Tcan_05571</name>
</gene>
<dbReference type="OrthoDB" id="6510177at2759"/>
<dbReference type="SUPFAM" id="SSF82866">
    <property type="entry name" value="Multidrug efflux transporter AcrB transmembrane domain"/>
    <property type="match status" value="2"/>
</dbReference>
<feature type="transmembrane region" description="Helical" evidence="7">
    <location>
        <begin position="396"/>
        <end position="424"/>
    </location>
</feature>
<feature type="transmembrane region" description="Helical" evidence="7">
    <location>
        <begin position="367"/>
        <end position="390"/>
    </location>
</feature>
<comment type="caution">
    <text evidence="9">The sequence shown here is derived from an EMBL/GenBank/DDBJ whole genome shotgun (WGS) entry which is preliminary data.</text>
</comment>
<dbReference type="GO" id="GO:0030659">
    <property type="term" value="C:cytoplasmic vesicle membrane"/>
    <property type="evidence" value="ECO:0007669"/>
    <property type="project" value="TreeGrafter"/>
</dbReference>
<dbReference type="OMA" id="WGQNLDP"/>
<evidence type="ECO:0000313" key="9">
    <source>
        <dbReference type="EMBL" id="KHN76597.1"/>
    </source>
</evidence>
<dbReference type="GO" id="GO:0005886">
    <property type="term" value="C:plasma membrane"/>
    <property type="evidence" value="ECO:0007669"/>
    <property type="project" value="TreeGrafter"/>
</dbReference>
<name>A0A0B2V567_TOXCA</name>
<keyword evidence="10" id="KW-1185">Reference proteome</keyword>
<dbReference type="GO" id="GO:0006897">
    <property type="term" value="P:endocytosis"/>
    <property type="evidence" value="ECO:0007669"/>
    <property type="project" value="TreeGrafter"/>
</dbReference>
<feature type="transmembrane region" description="Helical" evidence="7">
    <location>
        <begin position="726"/>
        <end position="750"/>
    </location>
</feature>
<feature type="transmembrane region" description="Helical" evidence="7">
    <location>
        <begin position="465"/>
        <end position="482"/>
    </location>
</feature>
<dbReference type="InterPro" id="IPR003392">
    <property type="entry name" value="PTHD_SSD"/>
</dbReference>
<dbReference type="InterPro" id="IPR000731">
    <property type="entry name" value="SSD"/>
</dbReference>
<feature type="transmembrane region" description="Helical" evidence="7">
    <location>
        <begin position="297"/>
        <end position="321"/>
    </location>
</feature>
<protein>
    <submittedName>
        <fullName evidence="9">Patched domain-containing protein 3</fullName>
    </submittedName>
</protein>
<evidence type="ECO:0000256" key="5">
    <source>
        <dbReference type="ARBA" id="ARBA00023136"/>
    </source>
</evidence>
<evidence type="ECO:0000256" key="2">
    <source>
        <dbReference type="ARBA" id="ARBA00005585"/>
    </source>
</evidence>
<evidence type="ECO:0000256" key="4">
    <source>
        <dbReference type="ARBA" id="ARBA00022989"/>
    </source>
</evidence>
<dbReference type="EMBL" id="JPKZ01002484">
    <property type="protein sequence ID" value="KHN76597.1"/>
    <property type="molecule type" value="Genomic_DNA"/>
</dbReference>
<dbReference type="PANTHER" id="PTHR10796">
    <property type="entry name" value="PATCHED-RELATED"/>
    <property type="match status" value="1"/>
</dbReference>
<keyword evidence="4 7" id="KW-1133">Transmembrane helix</keyword>
<feature type="domain" description="SSD" evidence="8">
    <location>
        <begin position="268"/>
        <end position="424"/>
    </location>
</feature>
<keyword evidence="6" id="KW-0325">Glycoprotein</keyword>
<evidence type="ECO:0000256" key="3">
    <source>
        <dbReference type="ARBA" id="ARBA00022692"/>
    </source>
</evidence>
<evidence type="ECO:0000259" key="8">
    <source>
        <dbReference type="PROSITE" id="PS50156"/>
    </source>
</evidence>
<evidence type="ECO:0000256" key="6">
    <source>
        <dbReference type="ARBA" id="ARBA00023180"/>
    </source>
</evidence>
<dbReference type="PANTHER" id="PTHR10796:SF94">
    <property type="entry name" value="SSD DOMAIN-CONTAINING PROTEIN"/>
    <property type="match status" value="1"/>
</dbReference>
<feature type="transmembrane region" description="Helical" evidence="7">
    <location>
        <begin position="699"/>
        <end position="720"/>
    </location>
</feature>
<dbReference type="GO" id="GO:0018996">
    <property type="term" value="P:molting cycle, collagen and cuticulin-based cuticle"/>
    <property type="evidence" value="ECO:0007669"/>
    <property type="project" value="TreeGrafter"/>
</dbReference>
<dbReference type="Pfam" id="PF02460">
    <property type="entry name" value="Patched"/>
    <property type="match status" value="1"/>
</dbReference>
<evidence type="ECO:0000256" key="7">
    <source>
        <dbReference type="SAM" id="Phobius"/>
    </source>
</evidence>
<dbReference type="PROSITE" id="PS50156">
    <property type="entry name" value="SSD"/>
    <property type="match status" value="1"/>
</dbReference>
<comment type="subcellular location">
    <subcellularLocation>
        <location evidence="1">Membrane</location>
        <topology evidence="1">Multi-pass membrane protein</topology>
    </subcellularLocation>
</comment>
<sequence length="865" mass="97837">MVEFMQRVGYFIGSNPLRLLLTTVMITVPILSFFILYPIVIETDVRRGFANQKGASTREFELFGEFYNISMHDLEILIVIMESKDGGKTPMKITPQLCDEVERLDKYISSLSLQTENFGTIHYKDFETTRGNVNFLFHAFKARFITHLWAYDVQNSYLPSGNDSSIVLSYPKAHVYGNEVFLGGHFVGAHLNHNFRNEGLPTALEAVDAIALFYLTKAHGYVEKRRLKEWEMNLLRQSQQSNFSSLFDFYLYGDQMANGEMERGSARAIYLLAVGIILMILYMAYAWRKITLKNKILLIISAIASPILAALTSFAMIGWLGIPYNSIMSLTPVLVLGIGVDDAFLLLHSWRRNQEEICVAMRMSNVIGEIGPSISITSITNVLAFGVGIFSPAPMMSTFCLCTALAVGVDFIFQLAIFTPVLVISSRWEDSECRLASRDNLFMRNKELSIWWRYTEFVVSNRGRCTLLVVLISLYLIAALGIQRMNATFDPSKTFPYDSPLVDSLRLVNSVYKQYAPINFIVNRPPNISDSNDYECFMKMVEKLESLPESYGQERTLLWLRDYDKYYRTAMNIPLNATVFDGLLTYEFVPDFLDSKLMADKNIVRFHYDQSNSVVVDSFAFVVVCRGEQGWHKRAHLTDEIRHLLATYSSFNTSLFNYDATIFDLISTVKVEMAKAVLITLVCMMCVCFVFIPKILSTLIATLSILSISFSLLGLLSWWGLDMDPITMVSILMAIGFSVDFSAHICYHFYNYKCHDVQVSYCDDERVVKLASIFHSIGKPAIEAAISTVICVVPLFAIHVYTITSFAKTVCLVASLGILHGLFILPALLTVGMRKSGAYKRTPSQRPIITSNLTQNSVQAEQPMI</sequence>
<dbReference type="InterPro" id="IPR051697">
    <property type="entry name" value="Patched_domain-protein"/>
</dbReference>
<feature type="transmembrane region" description="Helical" evidence="7">
    <location>
        <begin position="327"/>
        <end position="347"/>
    </location>
</feature>
<reference evidence="9 10" key="1">
    <citation type="submission" date="2014-11" db="EMBL/GenBank/DDBJ databases">
        <title>Genetic blueprint of the zoonotic pathogen Toxocara canis.</title>
        <authorList>
            <person name="Zhu X.-Q."/>
            <person name="Korhonen P.K."/>
            <person name="Cai H."/>
            <person name="Young N.D."/>
            <person name="Nejsum P."/>
            <person name="von Samson-Himmelstjerna G."/>
            <person name="Boag P.R."/>
            <person name="Tan P."/>
            <person name="Li Q."/>
            <person name="Min J."/>
            <person name="Yang Y."/>
            <person name="Wang X."/>
            <person name="Fang X."/>
            <person name="Hall R.S."/>
            <person name="Hofmann A."/>
            <person name="Sternberg P.W."/>
            <person name="Jex A.R."/>
            <person name="Gasser R.B."/>
        </authorList>
    </citation>
    <scope>NUCLEOTIDE SEQUENCE [LARGE SCALE GENOMIC DNA]</scope>
    <source>
        <strain evidence="9">PN_DK_2014</strain>
    </source>
</reference>
<dbReference type="AlphaFoldDB" id="A0A0B2V567"/>
<feature type="transmembrane region" description="Helical" evidence="7">
    <location>
        <begin position="268"/>
        <end position="285"/>
    </location>
</feature>
<keyword evidence="3 7" id="KW-0812">Transmembrane</keyword>
<dbReference type="Gene3D" id="1.20.1640.10">
    <property type="entry name" value="Multidrug efflux transporter AcrB transmembrane domain"/>
    <property type="match status" value="2"/>
</dbReference>
<evidence type="ECO:0000256" key="1">
    <source>
        <dbReference type="ARBA" id="ARBA00004141"/>
    </source>
</evidence>
<keyword evidence="5 7" id="KW-0472">Membrane</keyword>
<accession>A0A0B2V567</accession>
<dbReference type="Proteomes" id="UP000031036">
    <property type="component" value="Unassembled WGS sequence"/>
</dbReference>
<evidence type="ECO:0000313" key="10">
    <source>
        <dbReference type="Proteomes" id="UP000031036"/>
    </source>
</evidence>